<dbReference type="PANTHER" id="PTHR45982">
    <property type="entry name" value="REGULATOR OF CHROMOSOME CONDENSATION"/>
    <property type="match status" value="1"/>
</dbReference>
<comment type="caution">
    <text evidence="4">The sequence shown here is derived from an EMBL/GenBank/DDBJ whole genome shotgun (WGS) entry which is preliminary data.</text>
</comment>
<dbReference type="Pfam" id="PF00041">
    <property type="entry name" value="fn3"/>
    <property type="match status" value="1"/>
</dbReference>
<dbReference type="Proteomes" id="UP000730618">
    <property type="component" value="Unassembled WGS sequence"/>
</dbReference>
<keyword evidence="2" id="KW-0732">Signal</keyword>
<evidence type="ECO:0000256" key="1">
    <source>
        <dbReference type="ARBA" id="ARBA00022658"/>
    </source>
</evidence>
<dbReference type="PROSITE" id="PS00626">
    <property type="entry name" value="RCC1_2"/>
    <property type="match status" value="3"/>
</dbReference>
<dbReference type="PANTHER" id="PTHR45982:SF1">
    <property type="entry name" value="REGULATOR OF CHROMOSOME CONDENSATION"/>
    <property type="match status" value="1"/>
</dbReference>
<gene>
    <name evidence="4" type="ORF">PAECIP111802_03332</name>
</gene>
<reference evidence="4 5" key="1">
    <citation type="submission" date="2021-06" db="EMBL/GenBank/DDBJ databases">
        <authorList>
            <person name="Criscuolo A."/>
        </authorList>
    </citation>
    <scope>NUCLEOTIDE SEQUENCE [LARGE SCALE GENOMIC DNA]</scope>
    <source>
        <strain evidence="5">CIP 111802</strain>
    </source>
</reference>
<protein>
    <recommendedName>
        <fullName evidence="3">Fibronectin type-III domain-containing protein</fullName>
    </recommendedName>
</protein>
<feature type="signal peptide" evidence="2">
    <location>
        <begin position="1"/>
        <end position="37"/>
    </location>
</feature>
<keyword evidence="5" id="KW-1185">Reference proteome</keyword>
<dbReference type="InterPro" id="IPR058094">
    <property type="entry name" value="Ig-like_OmpL47-like"/>
</dbReference>
<dbReference type="InterPro" id="IPR003961">
    <property type="entry name" value="FN3_dom"/>
</dbReference>
<dbReference type="EMBL" id="CAJVCE010000008">
    <property type="protein sequence ID" value="CAG7644615.1"/>
    <property type="molecule type" value="Genomic_DNA"/>
</dbReference>
<name>A0ABN7TKZ1_9BACL</name>
<feature type="domain" description="Fibronectin type-III" evidence="3">
    <location>
        <begin position="403"/>
        <end position="488"/>
    </location>
</feature>
<accession>A0ABN7TKZ1</accession>
<organism evidence="4 5">
    <name type="scientific">Paenibacillus allorhizosphaerae</name>
    <dbReference type="NCBI Taxonomy" id="2849866"/>
    <lineage>
        <taxon>Bacteria</taxon>
        <taxon>Bacillati</taxon>
        <taxon>Bacillota</taxon>
        <taxon>Bacilli</taxon>
        <taxon>Bacillales</taxon>
        <taxon>Paenibacillaceae</taxon>
        <taxon>Paenibacillus</taxon>
    </lineage>
</organism>
<dbReference type="InterPro" id="IPR058923">
    <property type="entry name" value="RCC1-like_dom"/>
</dbReference>
<dbReference type="PROSITE" id="PS50012">
    <property type="entry name" value="RCC1_3"/>
    <property type="match status" value="6"/>
</dbReference>
<proteinExistence type="predicted"/>
<dbReference type="InterPro" id="IPR051553">
    <property type="entry name" value="Ran_GTPase-activating"/>
</dbReference>
<dbReference type="PROSITE" id="PS50853">
    <property type="entry name" value="FN3"/>
    <property type="match status" value="1"/>
</dbReference>
<feature type="chain" id="PRO_5046491045" description="Fibronectin type-III domain-containing protein" evidence="2">
    <location>
        <begin position="38"/>
        <end position="582"/>
    </location>
</feature>
<dbReference type="SMART" id="SM00060">
    <property type="entry name" value="FN3"/>
    <property type="match status" value="1"/>
</dbReference>
<evidence type="ECO:0000313" key="4">
    <source>
        <dbReference type="EMBL" id="CAG7644615.1"/>
    </source>
</evidence>
<evidence type="ECO:0000313" key="5">
    <source>
        <dbReference type="Proteomes" id="UP000730618"/>
    </source>
</evidence>
<dbReference type="NCBIfam" id="NF047446">
    <property type="entry name" value="barrel_OmpL47"/>
    <property type="match status" value="1"/>
</dbReference>
<dbReference type="Pfam" id="PF25390">
    <property type="entry name" value="WD40_RLD"/>
    <property type="match status" value="1"/>
</dbReference>
<dbReference type="Pfam" id="PF00415">
    <property type="entry name" value="RCC1"/>
    <property type="match status" value="3"/>
</dbReference>
<evidence type="ECO:0000256" key="2">
    <source>
        <dbReference type="SAM" id="SignalP"/>
    </source>
</evidence>
<evidence type="ECO:0000259" key="3">
    <source>
        <dbReference type="PROSITE" id="PS50853"/>
    </source>
</evidence>
<dbReference type="InterPro" id="IPR000408">
    <property type="entry name" value="Reg_chr_condens"/>
</dbReference>
<sequence length="582" mass="61563">MYLQMGGIPIFIKRFRMATCALLVMICCMLVSVFASAAEQPVSPPFSSGTMHTLAVSNGEVWAWGTNTYGQLGSGTTFGRGEPLKVAGMTNVRSVSTGFDHSLVLKNDGTVWAMGDNAYGQLGDGTNTRRLSPVQVQGLADVKAISTNQYRSFAVKNDGTVWAWGNNDYAFLGDGTTTHRWTPFQVQGLTGVSAISAGLYHTLALKEDGTLWAWGGGGNGQIGDGEGKNRLAPVQIPGIAGVKAFSAGRFHSLALKDDGTVWAWGYNTFGQLGDGTTTQSFTPVQIQGMTDVKALSGGGFSSLALKNDGTVWAWGINGAGQLGDGTTIQRNTPVQVQGLTGVTAISAGFSYSSALKSDGTMWAWGYNGYGQIGDATITNRLTPVKVKDFTIEFPDTTAPAWPIASSLTATEITETGARLNWTAATDNVGVAGYRIYQGESLQTAVTGNVYSVSALQPGTVYTFKVEAFDAAGNTSHDGPSVTFTTRPDVTAPVTAVKFAPILSPDGKYVTGLTATMTATDSGSGVSITKYRLNRSGSWVMYTSPLLLFAASTQTVEFYSIDHAGNQERTWLMDFNQGTLTQP</sequence>
<keyword evidence="1" id="KW-0344">Guanine-nucleotide releasing factor</keyword>
<dbReference type="CDD" id="cd00063">
    <property type="entry name" value="FN3"/>
    <property type="match status" value="1"/>
</dbReference>